<dbReference type="SUPFAM" id="SSF56112">
    <property type="entry name" value="Protein kinase-like (PK-like)"/>
    <property type="match status" value="1"/>
</dbReference>
<evidence type="ECO:0000259" key="8">
    <source>
        <dbReference type="PROSITE" id="PS50011"/>
    </source>
</evidence>
<reference evidence="9" key="1">
    <citation type="submission" date="2021-01" db="EMBL/GenBank/DDBJ databases">
        <authorList>
            <person name="Corre E."/>
            <person name="Pelletier E."/>
            <person name="Niang G."/>
            <person name="Scheremetjew M."/>
            <person name="Finn R."/>
            <person name="Kale V."/>
            <person name="Holt S."/>
            <person name="Cochrane G."/>
            <person name="Meng A."/>
            <person name="Brown T."/>
            <person name="Cohen L."/>
        </authorList>
    </citation>
    <scope>NUCLEOTIDE SEQUENCE</scope>
    <source>
        <strain evidence="9">CCMP645</strain>
    </source>
</reference>
<keyword evidence="7" id="KW-0732">Signal</keyword>
<keyword evidence="1" id="KW-0418">Kinase</keyword>
<evidence type="ECO:0000256" key="7">
    <source>
        <dbReference type="SAM" id="SignalP"/>
    </source>
</evidence>
<dbReference type="InterPro" id="IPR001245">
    <property type="entry name" value="Ser-Thr/Tyr_kinase_cat_dom"/>
</dbReference>
<keyword evidence="1" id="KW-0808">Transferase</keyword>
<dbReference type="InterPro" id="IPR051681">
    <property type="entry name" value="Ser/Thr_Kinases-Pseudokinases"/>
</dbReference>
<evidence type="ECO:0000256" key="6">
    <source>
        <dbReference type="SAM" id="Phobius"/>
    </source>
</evidence>
<evidence type="ECO:0000256" key="2">
    <source>
        <dbReference type="ARBA" id="ARBA00022741"/>
    </source>
</evidence>
<evidence type="ECO:0000313" key="9">
    <source>
        <dbReference type="EMBL" id="CAE0785972.1"/>
    </source>
</evidence>
<keyword evidence="2 4" id="KW-0547">Nucleotide-binding</keyword>
<organism evidence="9">
    <name type="scientific">Chrysotila carterae</name>
    <name type="common">Marine alga</name>
    <name type="synonym">Syracosphaera carterae</name>
    <dbReference type="NCBI Taxonomy" id="13221"/>
    <lineage>
        <taxon>Eukaryota</taxon>
        <taxon>Haptista</taxon>
        <taxon>Haptophyta</taxon>
        <taxon>Prymnesiophyceae</taxon>
        <taxon>Isochrysidales</taxon>
        <taxon>Isochrysidaceae</taxon>
        <taxon>Chrysotila</taxon>
    </lineage>
</organism>
<dbReference type="Gene3D" id="1.10.510.10">
    <property type="entry name" value="Transferase(Phosphotransferase) domain 1"/>
    <property type="match status" value="1"/>
</dbReference>
<dbReference type="Gene3D" id="3.30.200.20">
    <property type="entry name" value="Phosphorylase Kinase, domain 1"/>
    <property type="match status" value="1"/>
</dbReference>
<dbReference type="EMBL" id="HBIZ01062469">
    <property type="protein sequence ID" value="CAE0785972.1"/>
    <property type="molecule type" value="Transcribed_RNA"/>
</dbReference>
<dbReference type="GO" id="GO:0005524">
    <property type="term" value="F:ATP binding"/>
    <property type="evidence" value="ECO:0007669"/>
    <property type="project" value="UniProtKB-UniRule"/>
</dbReference>
<feature type="domain" description="Protein kinase" evidence="8">
    <location>
        <begin position="288"/>
        <end position="554"/>
    </location>
</feature>
<keyword evidence="6" id="KW-0812">Transmembrane</keyword>
<dbReference type="PROSITE" id="PS50011">
    <property type="entry name" value="PROTEIN_KINASE_DOM"/>
    <property type="match status" value="1"/>
</dbReference>
<dbReference type="CDD" id="cd13999">
    <property type="entry name" value="STKc_MAP3K-like"/>
    <property type="match status" value="1"/>
</dbReference>
<dbReference type="InterPro" id="IPR000719">
    <property type="entry name" value="Prot_kinase_dom"/>
</dbReference>
<evidence type="ECO:0000256" key="4">
    <source>
        <dbReference type="PROSITE-ProRule" id="PRU10141"/>
    </source>
</evidence>
<dbReference type="SMART" id="SM00220">
    <property type="entry name" value="S_TKc"/>
    <property type="match status" value="1"/>
</dbReference>
<dbReference type="Pfam" id="PF07714">
    <property type="entry name" value="PK_Tyr_Ser-Thr"/>
    <property type="match status" value="1"/>
</dbReference>
<evidence type="ECO:0000256" key="5">
    <source>
        <dbReference type="SAM" id="MobiDB-lite"/>
    </source>
</evidence>
<keyword evidence="3 4" id="KW-0067">ATP-binding</keyword>
<dbReference type="InterPro" id="IPR011009">
    <property type="entry name" value="Kinase-like_dom_sf"/>
</dbReference>
<dbReference type="GO" id="GO:0004674">
    <property type="term" value="F:protein serine/threonine kinase activity"/>
    <property type="evidence" value="ECO:0007669"/>
    <property type="project" value="UniProtKB-KW"/>
</dbReference>
<dbReference type="PRINTS" id="PR00109">
    <property type="entry name" value="TYRKINASE"/>
</dbReference>
<feature type="chain" id="PRO_5030807001" description="Protein kinase domain-containing protein" evidence="7">
    <location>
        <begin position="18"/>
        <end position="588"/>
    </location>
</feature>
<feature type="transmembrane region" description="Helical" evidence="6">
    <location>
        <begin position="93"/>
        <end position="112"/>
    </location>
</feature>
<protein>
    <recommendedName>
        <fullName evidence="8">Protein kinase domain-containing protein</fullName>
    </recommendedName>
</protein>
<feature type="binding site" evidence="4">
    <location>
        <position position="327"/>
    </location>
    <ligand>
        <name>ATP</name>
        <dbReference type="ChEBI" id="CHEBI:30616"/>
    </ligand>
</feature>
<feature type="region of interest" description="Disordered" evidence="5">
    <location>
        <begin position="562"/>
        <end position="588"/>
    </location>
</feature>
<dbReference type="PANTHER" id="PTHR44329:SF298">
    <property type="entry name" value="MIXED LINEAGE KINASE DOMAIN-LIKE PROTEIN"/>
    <property type="match status" value="1"/>
</dbReference>
<sequence>MSGLLMWLLLWIRQLNKDSERKPQPELGDASALIAHTLVASVSVVYQLCAFLLLLLPVDHVGPVSFCIYVGQGVVDTLILALGMSTSKRRGSCAASTAFVLAVASVRMVAVLDDESLSVTLSQHLFPFAPTRLAMFVNGIQGVFYLVVGIGLQLSQYWNVRRTSTQGQTWLLFLGISYAGSALGYVVLFPLHASERTILLVQWAAFLVYCLCFALSFRRVILQVQRTQHAALEGRLMAEAPACGEEGEPPRPPMHAPAGFASPLQRRTSTHRWRQLPRSVVRIYDDELEIHQLVGSGGFADVFRGTWHQRGVEDEARGAASVQVAVKQLHSTPEEPQTLRAFCKEIGLMQNLQHPNVVALLGACTTPDGNLGIVTEFLPRGSVFHLLHRSGSAPPLSLALRLLRGCADGMRYLHALDPPIIHRDLKSQNLLVAADFTAKVADFGLARECSHTAAMTRVGSVQWAAPEVLLGEGYSMKCDLWSFGVVCWELLTARVPFHGMSPITVASRVALEGMRLPVPSGAPRSLLRVMAKCWAEKPASRPDFDDIVRALSSIQEASGCASHRNASEANASHQAAVEAPSASHVSAV</sequence>
<keyword evidence="1" id="KW-0723">Serine/threonine-protein kinase</keyword>
<feature type="transmembrane region" description="Helical" evidence="6">
    <location>
        <begin position="170"/>
        <end position="191"/>
    </location>
</feature>
<feature type="signal peptide" evidence="7">
    <location>
        <begin position="1"/>
        <end position="17"/>
    </location>
</feature>
<feature type="transmembrane region" description="Helical" evidence="6">
    <location>
        <begin position="33"/>
        <end position="56"/>
    </location>
</feature>
<dbReference type="PANTHER" id="PTHR44329">
    <property type="entry name" value="SERINE/THREONINE-PROTEIN KINASE TNNI3K-RELATED"/>
    <property type="match status" value="1"/>
</dbReference>
<dbReference type="InterPro" id="IPR008271">
    <property type="entry name" value="Ser/Thr_kinase_AS"/>
</dbReference>
<dbReference type="InterPro" id="IPR017441">
    <property type="entry name" value="Protein_kinase_ATP_BS"/>
</dbReference>
<feature type="transmembrane region" description="Helical" evidence="6">
    <location>
        <begin position="132"/>
        <end position="158"/>
    </location>
</feature>
<keyword evidence="6" id="KW-1133">Transmembrane helix</keyword>
<evidence type="ECO:0000256" key="1">
    <source>
        <dbReference type="ARBA" id="ARBA00022527"/>
    </source>
</evidence>
<accession>A0A7S4C3N4</accession>
<dbReference type="PROSITE" id="PS00108">
    <property type="entry name" value="PROTEIN_KINASE_ST"/>
    <property type="match status" value="1"/>
</dbReference>
<evidence type="ECO:0000256" key="3">
    <source>
        <dbReference type="ARBA" id="ARBA00022840"/>
    </source>
</evidence>
<gene>
    <name evidence="9" type="ORF">PCAR00345_LOCUS38680</name>
</gene>
<dbReference type="AlphaFoldDB" id="A0A7S4C3N4"/>
<feature type="transmembrane region" description="Helical" evidence="6">
    <location>
        <begin position="197"/>
        <end position="217"/>
    </location>
</feature>
<proteinExistence type="predicted"/>
<name>A0A7S4C3N4_CHRCT</name>
<dbReference type="PROSITE" id="PS00107">
    <property type="entry name" value="PROTEIN_KINASE_ATP"/>
    <property type="match status" value="1"/>
</dbReference>
<keyword evidence="6" id="KW-0472">Membrane</keyword>